<evidence type="ECO:0000256" key="5">
    <source>
        <dbReference type="ARBA" id="ARBA00022640"/>
    </source>
</evidence>
<keyword evidence="6" id="KW-0809">Transit peptide</keyword>
<comment type="caution">
    <text evidence="9">The sequence shown here is derived from an EMBL/GenBank/DDBJ whole genome shotgun (WGS) entry which is preliminary data.</text>
</comment>
<evidence type="ECO:0000256" key="7">
    <source>
        <dbReference type="ARBA" id="ARBA00023235"/>
    </source>
</evidence>
<proteinExistence type="inferred from homology"/>
<evidence type="ECO:0000256" key="1">
    <source>
        <dbReference type="ARBA" id="ARBA00004229"/>
    </source>
</evidence>
<sequence length="261" mass="28088">MAVTSASSLSLFAAPAAITTPPAKLLPFAHSASSPASIKPLRSFKQSSVSKPLSLSTANVAKRSLFSVKSQSTAVQSESAFSPTTADPKVQELCVYEINERDRRSPAYLRLSYNKVNSLGDLVPFTNKLYSGDLQKRIGITAGICILIKHEEEKGGDRYEAVYSFYFGDYGSIAVQGPYLTYEESFLAVTGGTGIFEGVSGQVKLQQLVYPFKLFYTFYLKGIKDLPAELTAPAVPPTPTVEPSPAAKACDPTATISNFTN</sequence>
<reference evidence="9" key="1">
    <citation type="submission" date="2022-07" db="EMBL/GenBank/DDBJ databases">
        <authorList>
            <person name="Macas J."/>
            <person name="Novak P."/>
            <person name="Neumann P."/>
        </authorList>
    </citation>
    <scope>NUCLEOTIDE SEQUENCE</scope>
</reference>
<dbReference type="InterPro" id="IPR009410">
    <property type="entry name" value="Allene_ox_cyc"/>
</dbReference>
<comment type="similarity">
    <text evidence="2">Belongs to the allene oxide cyclase family.</text>
</comment>
<name>A0AAV0EWI7_9ASTE</name>
<keyword evidence="10" id="KW-1185">Reference proteome</keyword>
<dbReference type="Pfam" id="PF06351">
    <property type="entry name" value="Allene_ox_cyc"/>
    <property type="match status" value="1"/>
</dbReference>
<evidence type="ECO:0000256" key="4">
    <source>
        <dbReference type="ARBA" id="ARBA00022528"/>
    </source>
</evidence>
<dbReference type="InterPro" id="IPR044859">
    <property type="entry name" value="Allene_oxi_cyc_Dirigent"/>
</dbReference>
<dbReference type="AlphaFoldDB" id="A0AAV0EWI7"/>
<comment type="subcellular location">
    <subcellularLocation>
        <location evidence="1">Plastid</location>
        <location evidence="1">Chloroplast</location>
    </subcellularLocation>
</comment>
<keyword evidence="5" id="KW-0934">Plastid</keyword>
<dbReference type="GO" id="GO:0009507">
    <property type="term" value="C:chloroplast"/>
    <property type="evidence" value="ECO:0007669"/>
    <property type="project" value="UniProtKB-SubCell"/>
</dbReference>
<evidence type="ECO:0000256" key="8">
    <source>
        <dbReference type="ARBA" id="ARBA00049891"/>
    </source>
</evidence>
<protein>
    <recommendedName>
        <fullName evidence="3">allene-oxide cyclase</fullName>
        <ecNumber evidence="3">5.3.99.6</ecNumber>
    </recommendedName>
</protein>
<organism evidence="9 10">
    <name type="scientific">Cuscuta epithymum</name>
    <dbReference type="NCBI Taxonomy" id="186058"/>
    <lineage>
        <taxon>Eukaryota</taxon>
        <taxon>Viridiplantae</taxon>
        <taxon>Streptophyta</taxon>
        <taxon>Embryophyta</taxon>
        <taxon>Tracheophyta</taxon>
        <taxon>Spermatophyta</taxon>
        <taxon>Magnoliopsida</taxon>
        <taxon>eudicotyledons</taxon>
        <taxon>Gunneridae</taxon>
        <taxon>Pentapetalae</taxon>
        <taxon>asterids</taxon>
        <taxon>lamiids</taxon>
        <taxon>Solanales</taxon>
        <taxon>Convolvulaceae</taxon>
        <taxon>Cuscuteae</taxon>
        <taxon>Cuscuta</taxon>
        <taxon>Cuscuta subgen. Cuscuta</taxon>
    </lineage>
</organism>
<dbReference type="PANTHER" id="PTHR31843:SF11">
    <property type="entry name" value="ALLENE OXIDE CYCLASE 4, CHLOROPLASTIC"/>
    <property type="match status" value="1"/>
</dbReference>
<dbReference type="Proteomes" id="UP001152523">
    <property type="component" value="Unassembled WGS sequence"/>
</dbReference>
<evidence type="ECO:0000256" key="6">
    <source>
        <dbReference type="ARBA" id="ARBA00022946"/>
    </source>
</evidence>
<evidence type="ECO:0000256" key="2">
    <source>
        <dbReference type="ARBA" id="ARBA00007982"/>
    </source>
</evidence>
<dbReference type="EC" id="5.3.99.6" evidence="3"/>
<dbReference type="PANTHER" id="PTHR31843">
    <property type="entry name" value="ALLENE OXIDE CYCLASE 4, CHLOROPLASTIC"/>
    <property type="match status" value="1"/>
</dbReference>
<evidence type="ECO:0000256" key="3">
    <source>
        <dbReference type="ARBA" id="ARBA00012209"/>
    </source>
</evidence>
<keyword evidence="7" id="KW-0413">Isomerase</keyword>
<evidence type="ECO:0000313" key="9">
    <source>
        <dbReference type="EMBL" id="CAH9127580.1"/>
    </source>
</evidence>
<dbReference type="InterPro" id="IPR034871">
    <property type="entry name" value="Allene_oxi_cyc_sf"/>
</dbReference>
<keyword evidence="4" id="KW-0150">Chloroplast</keyword>
<evidence type="ECO:0000313" key="10">
    <source>
        <dbReference type="Proteomes" id="UP001152523"/>
    </source>
</evidence>
<dbReference type="Gene3D" id="2.40.480.10">
    <property type="entry name" value="Allene oxide cyclase-like"/>
    <property type="match status" value="1"/>
</dbReference>
<gene>
    <name evidence="9" type="ORF">CEPIT_LOCUS28434</name>
</gene>
<comment type="catalytic activity">
    <reaction evidence="8">
        <text>(9Z,13S,15Z)-12,13-epoxyoctadeca-9,11,15-trienoate = (9S,13S,15Z)-12-oxophyto-10,15-dienoate</text>
        <dbReference type="Rhea" id="RHEA:22592"/>
        <dbReference type="ChEBI" id="CHEBI:36438"/>
        <dbReference type="ChEBI" id="CHEBI:57411"/>
        <dbReference type="EC" id="5.3.99.6"/>
    </reaction>
</comment>
<dbReference type="EMBL" id="CAMAPF010000948">
    <property type="protein sequence ID" value="CAH9127580.1"/>
    <property type="molecule type" value="Genomic_DNA"/>
</dbReference>
<accession>A0AAV0EWI7</accession>
<dbReference type="GO" id="GO:0009695">
    <property type="term" value="P:jasmonic acid biosynthetic process"/>
    <property type="evidence" value="ECO:0007669"/>
    <property type="project" value="InterPro"/>
</dbReference>
<dbReference type="GO" id="GO:0046423">
    <property type="term" value="F:allene-oxide cyclase activity"/>
    <property type="evidence" value="ECO:0007669"/>
    <property type="project" value="UniProtKB-EC"/>
</dbReference>
<dbReference type="SUPFAM" id="SSF141493">
    <property type="entry name" value="Allene oxide cyclase-like"/>
    <property type="match status" value="1"/>
</dbReference>